<dbReference type="PANTHER" id="PTHR15410">
    <property type="entry name" value="HIRA-INTERACTING PROTEIN 3"/>
    <property type="match status" value="1"/>
</dbReference>
<accession>A0A8H4IIB3</accession>
<dbReference type="GO" id="GO:0005634">
    <property type="term" value="C:nucleus"/>
    <property type="evidence" value="ECO:0007669"/>
    <property type="project" value="TreeGrafter"/>
</dbReference>
<feature type="region of interest" description="Disordered" evidence="1">
    <location>
        <begin position="336"/>
        <end position="381"/>
    </location>
</feature>
<feature type="compositionally biased region" description="Polar residues" evidence="1">
    <location>
        <begin position="114"/>
        <end position="123"/>
    </location>
</feature>
<protein>
    <recommendedName>
        <fullName evidence="4">Transcriptional regulator protein</fullName>
    </recommendedName>
</protein>
<sequence length="381" mass="42336">MSDSDAEPAPALPPDAKIEQALRRLVRDLWLAGDHDNLTVKRIRKSAEEQLRLPDDFFRDDSTWKDRSKTVITDQVSVQERDGAEDEPAEPEEPPKKKRAPKAASAQKRKPSTKKQTAAPTKSSGRKRQKVSISSDAEDEDPALRSDASEPPEPSTKKPTKKSRVVEEDSEGDGGASPAPRPSSKRKGSPQSGPADDFGDDTNALERSTSPVQDAKPAASDSEMSVLIDEPPKKKRQKKAGPTKEKQSKSTSKKSKPKDEKELDPQEAEIKRLQGWLVKCGIRKLWGKELKPFETPKAKISHLKEMLKEVGMDGRYSVEKARQIKERRELAADLEAVQEGAKRWGQSESDEEDGRIQPKRRLAKGLKDLEGLIESEGEETD</sequence>
<evidence type="ECO:0000313" key="2">
    <source>
        <dbReference type="EMBL" id="KAF4301575.1"/>
    </source>
</evidence>
<comment type="caution">
    <text evidence="2">The sequence shown here is derived from an EMBL/GenBank/DDBJ whole genome shotgun (WGS) entry which is preliminary data.</text>
</comment>
<dbReference type="AlphaFoldDB" id="A0A8H4IIB3"/>
<evidence type="ECO:0000256" key="1">
    <source>
        <dbReference type="SAM" id="MobiDB-lite"/>
    </source>
</evidence>
<keyword evidence="3" id="KW-1185">Reference proteome</keyword>
<feature type="compositionally biased region" description="Acidic residues" evidence="1">
    <location>
        <begin position="83"/>
        <end position="92"/>
    </location>
</feature>
<feature type="region of interest" description="Disordered" evidence="1">
    <location>
        <begin position="56"/>
        <end position="267"/>
    </location>
</feature>
<gene>
    <name evidence="2" type="ORF">GTA08_BOTSDO10798</name>
</gene>
<dbReference type="PANTHER" id="PTHR15410:SF2">
    <property type="entry name" value="HIRA-INTERACTING PROTEIN 3"/>
    <property type="match status" value="1"/>
</dbReference>
<feature type="compositionally biased region" description="Basic and acidic residues" evidence="1">
    <location>
        <begin position="56"/>
        <end position="69"/>
    </location>
</feature>
<feature type="compositionally biased region" description="Basic and acidic residues" evidence="1">
    <location>
        <begin position="257"/>
        <end position="267"/>
    </location>
</feature>
<reference evidence="2" key="1">
    <citation type="submission" date="2020-04" db="EMBL/GenBank/DDBJ databases">
        <title>Genome Assembly and Annotation of Botryosphaeria dothidea sdau 11-99, a Latent Pathogen of Apple Fruit Ring Rot in China.</title>
        <authorList>
            <person name="Yu C."/>
            <person name="Diao Y."/>
            <person name="Lu Q."/>
            <person name="Zhao J."/>
            <person name="Cui S."/>
            <person name="Peng C."/>
            <person name="He B."/>
            <person name="Liu H."/>
        </authorList>
    </citation>
    <scope>NUCLEOTIDE SEQUENCE [LARGE SCALE GENOMIC DNA]</scope>
    <source>
        <strain evidence="2">Sdau11-99</strain>
    </source>
</reference>
<name>A0A8H4IIB3_9PEZI</name>
<dbReference type="EMBL" id="WWBZ02000082">
    <property type="protein sequence ID" value="KAF4301575.1"/>
    <property type="molecule type" value="Genomic_DNA"/>
</dbReference>
<dbReference type="OrthoDB" id="552755at2759"/>
<feature type="compositionally biased region" description="Acidic residues" evidence="1">
    <location>
        <begin position="371"/>
        <end position="381"/>
    </location>
</feature>
<evidence type="ECO:0008006" key="4">
    <source>
        <dbReference type="Google" id="ProtNLM"/>
    </source>
</evidence>
<dbReference type="Proteomes" id="UP000572817">
    <property type="component" value="Unassembled WGS sequence"/>
</dbReference>
<evidence type="ECO:0000313" key="3">
    <source>
        <dbReference type="Proteomes" id="UP000572817"/>
    </source>
</evidence>
<proteinExistence type="predicted"/>
<organism evidence="2 3">
    <name type="scientific">Botryosphaeria dothidea</name>
    <dbReference type="NCBI Taxonomy" id="55169"/>
    <lineage>
        <taxon>Eukaryota</taxon>
        <taxon>Fungi</taxon>
        <taxon>Dikarya</taxon>
        <taxon>Ascomycota</taxon>
        <taxon>Pezizomycotina</taxon>
        <taxon>Dothideomycetes</taxon>
        <taxon>Dothideomycetes incertae sedis</taxon>
        <taxon>Botryosphaeriales</taxon>
        <taxon>Botryosphaeriaceae</taxon>
        <taxon>Botryosphaeria</taxon>
    </lineage>
</organism>
<dbReference type="InterPro" id="IPR037647">
    <property type="entry name" value="HIRIP3"/>
</dbReference>
<feature type="compositionally biased region" description="Basic residues" evidence="1">
    <location>
        <begin position="96"/>
        <end position="113"/>
    </location>
</feature>